<reference evidence="2" key="1">
    <citation type="journal article" date="2023" name="Hortic. Res.">
        <title>A chromosome-level phased genome enabling allele-level studies in sweet orange: a case study on citrus Huanglongbing tolerance.</title>
        <authorList>
            <person name="Wu B."/>
            <person name="Yu Q."/>
            <person name="Deng Z."/>
            <person name="Duan Y."/>
            <person name="Luo F."/>
            <person name="Gmitter F. Jr."/>
        </authorList>
    </citation>
    <scope>NUCLEOTIDE SEQUENCE [LARGE SCALE GENOMIC DNA]</scope>
    <source>
        <strain evidence="2">cv. Valencia</strain>
    </source>
</reference>
<proteinExistence type="predicted"/>
<evidence type="ECO:0000313" key="1">
    <source>
        <dbReference type="EMBL" id="KAH9733900.1"/>
    </source>
</evidence>
<organism evidence="1 2">
    <name type="scientific">Citrus sinensis</name>
    <name type="common">Sweet orange</name>
    <name type="synonym">Citrus aurantium var. sinensis</name>
    <dbReference type="NCBI Taxonomy" id="2711"/>
    <lineage>
        <taxon>Eukaryota</taxon>
        <taxon>Viridiplantae</taxon>
        <taxon>Streptophyta</taxon>
        <taxon>Embryophyta</taxon>
        <taxon>Tracheophyta</taxon>
        <taxon>Spermatophyta</taxon>
        <taxon>Magnoliopsida</taxon>
        <taxon>eudicotyledons</taxon>
        <taxon>Gunneridae</taxon>
        <taxon>Pentapetalae</taxon>
        <taxon>rosids</taxon>
        <taxon>malvids</taxon>
        <taxon>Sapindales</taxon>
        <taxon>Rutaceae</taxon>
        <taxon>Aurantioideae</taxon>
        <taxon>Citrus</taxon>
    </lineage>
</organism>
<protein>
    <submittedName>
        <fullName evidence="1">ABC transporter G family member 37</fullName>
    </submittedName>
</protein>
<name>A0ACB8JQ29_CITSI</name>
<keyword evidence="2" id="KW-1185">Reference proteome</keyword>
<dbReference type="Proteomes" id="UP000829398">
    <property type="component" value="Chromosome 6"/>
</dbReference>
<gene>
    <name evidence="1" type="ORF">KPL71_017185</name>
</gene>
<accession>A0ACB8JQ29</accession>
<dbReference type="EMBL" id="CM039175">
    <property type="protein sequence ID" value="KAH9733900.1"/>
    <property type="molecule type" value="Genomic_DNA"/>
</dbReference>
<comment type="caution">
    <text evidence="1">The sequence shown here is derived from an EMBL/GenBank/DDBJ whole genome shotgun (WGS) entry which is preliminary data.</text>
</comment>
<sequence length="1677" mass="189994">MAQMIGTDEIESVRIELAEIGRSLRSSFRLPTSSYRSSSAISSRKEDTDVEHALLWAEIERLPTYDRLKASLFDVNSHGNLVDNQGKLVIDVTKLGALERHVFIEKLIKHIEHDNLQLLWKIRKRVDKVGIKLPTIEVRYKNLCVEAKCEVVHGKPLPTLWNSFKGMISITSDKSNICYVNQTQNIESISHYQRLKVLPKLSGYKSLEAKINILNHVSGILKPGRMTLLLGPPGCGKSTFLKALSGNLDPSLKVTGEVSYNGYKLEEFVPQKTSAYISQNDLHIAEMTVRETVDFSARCQGVGSREETMMEVSRREKEAGIVPDPDIDTYMKILGLDVCADTMVGNAMRRGISGGQKKRLTTGEMIVGPTKALFMDEITNGLDSSTAYQIIACIQQLVHITDSTALISLLQPAPETFDLFDDIILMAEGKIVYHGPQDHVLAFFEDCGFRCPERKGVSDFLQEVLSRKDQAQFWLHTELPYSYFSVDMFSKKFKESPLVKKLDEELLVPYDKSKSPKNAISFSVYSLSRWELFKACMSRELLLMRRNSFVYVFKTTQLIMLATMAMTVFLRTRMEIDVFHGNYYMGSLYFSLVVLLVDGMPELSMTIQRLEVFYKQQELCFYPAWAYAIPATILKVPLSLVASLAWTCLTYYVIGYSPEVWRFFRQFILLFASHFTSISMFRFMASVFQTEFAAMTAGSVVILFVFLFGGFVISRPSMPAWLKWGFWISPVTYGEIGLSVNEFLAPRWQKMLPTNTTIGQEILESRGLNFDGFIFWISLGALFGIALLLNIGFTLALTFLKSSGSSRVMISHEKLAKMQESEDSSYGEPVKENSRSTPMTNKESYKGRMVLPFEPLTVAFQDLKYYVDTPLEMRERGFADRKLRLLYDVTGSLRPGVLTALMGVSGAGKTTLMDVLAGRKTSGYVEGEIKISGYPKVQETFARVSGYCEQTDIHSPNITVEESVIFSAWLRLAPEINSKTKAEFVNEVLETIELDAIKDSLVGIPGVNGLSTEQRKRLTIAVELVANPSIIFMDEPTTGLDARAAAIVMRAVKNIVNTGRTIVCTIHQPSIDIFEAFDELILLKTGGRIIYCGPLGKHSSQVIEYFEGISGVPKIRNNYNPATWVIEVTSTSAEAELCVDFAQIFRESVLYENNRELVKQLNTPPPGSKDLHFPTRFSRNFWGQFKSCLWKLHLSYWRSPSYNLMRIMHTATASLLFGVLFWDHGQKLDNQQDLFNIVGSSYLAVVFLGINNCSSVIPNVARERTVMYREGFAGMYSPWAYALAQVTVEIPYLLIQALSYVIIGYPMIGYYWSAYKLFWNFYGMFCTMMFYNYLGMLLVSLTPNSMIASILSSVCYTLFNLFAGFLIPGPKIPKWWIWMYYMMPTSWALNAMVTSQYGDIDKEMIVFGETKKLSSFIQDYFGFHHDRLPITAAVLLIYPLVLAFLFAFCIERLNFLRRSSITSVGGVLALLRGVRVESLGENVFMFKFALEADKRRVLAGGLWHFNKVLIVLTEPEGIGNITKQAFTHISFWVQILNIPIMAMNTKAISRPGAIIGSVEEVETNEDGECIGKIARVRIRVDVTKHLKKIIFLESEGEEKVPMPVTYERLPDFYFCCGIIGHQFRECVKYKTQKQKNFAFGPWMKAVTVSECLNHNKSNDRWNISNNTRMEENGQQDC</sequence>
<evidence type="ECO:0000313" key="2">
    <source>
        <dbReference type="Proteomes" id="UP000829398"/>
    </source>
</evidence>